<accession>A0AAX4H892</accession>
<protein>
    <recommendedName>
        <fullName evidence="5">Vacuolar protein sorting-associated protein 45</fullName>
    </recommendedName>
</protein>
<evidence type="ECO:0000313" key="3">
    <source>
        <dbReference type="EMBL" id="WPK24474.1"/>
    </source>
</evidence>
<dbReference type="Gene3D" id="3.90.830.10">
    <property type="entry name" value="Syntaxin Binding Protein 1, Chain A, domain 2"/>
    <property type="match status" value="1"/>
</dbReference>
<dbReference type="GeneID" id="88172813"/>
<gene>
    <name evidence="3" type="ORF">PUMCH_001748</name>
</gene>
<dbReference type="InterPro" id="IPR001619">
    <property type="entry name" value="Sec1-like"/>
</dbReference>
<dbReference type="KEGG" id="asau:88172813"/>
<dbReference type="Gene3D" id="3.40.50.1910">
    <property type="match status" value="1"/>
</dbReference>
<dbReference type="RefSeq" id="XP_062876857.1">
    <property type="nucleotide sequence ID" value="XM_063020787.1"/>
</dbReference>
<dbReference type="InterPro" id="IPR043154">
    <property type="entry name" value="Sec-1-like_dom1"/>
</dbReference>
<dbReference type="Gene3D" id="1.25.40.60">
    <property type="match status" value="1"/>
</dbReference>
<name>A0AAX4H892_9ASCO</name>
<keyword evidence="4" id="KW-1185">Reference proteome</keyword>
<dbReference type="Gene3D" id="3.40.50.2060">
    <property type="match status" value="1"/>
</dbReference>
<comment type="similarity">
    <text evidence="1">Belongs to the STXBP/unc-18/SEC1 family.</text>
</comment>
<reference evidence="3 4" key="1">
    <citation type="submission" date="2023-10" db="EMBL/GenBank/DDBJ databases">
        <title>Draft Genome Sequence of Candida saopaulonensis from a very Premature Infant with Sepsis.</title>
        <authorList>
            <person name="Ning Y."/>
            <person name="Dai R."/>
            <person name="Xiao M."/>
            <person name="Xu Y."/>
            <person name="Yan Q."/>
            <person name="Zhang L."/>
        </authorList>
    </citation>
    <scope>NUCLEOTIDE SEQUENCE [LARGE SCALE GENOMIC DNA]</scope>
    <source>
        <strain evidence="3 4">19XY460</strain>
    </source>
</reference>
<organism evidence="3 4">
    <name type="scientific">Australozyma saopauloensis</name>
    <dbReference type="NCBI Taxonomy" id="291208"/>
    <lineage>
        <taxon>Eukaryota</taxon>
        <taxon>Fungi</taxon>
        <taxon>Dikarya</taxon>
        <taxon>Ascomycota</taxon>
        <taxon>Saccharomycotina</taxon>
        <taxon>Pichiomycetes</taxon>
        <taxon>Metschnikowiaceae</taxon>
        <taxon>Australozyma</taxon>
    </lineage>
</organism>
<evidence type="ECO:0000313" key="4">
    <source>
        <dbReference type="Proteomes" id="UP001338582"/>
    </source>
</evidence>
<sequence length="639" mass="72421">MGYLSLSTVQPLTVLSSMVQNNPLSLNQVTLQYFDKLFVVKNNTALSAPTKGKVLLVDQYTMPIISMSYTQSQLLQQDVILVEMLGSFKKLSNMKHLNCVVYIRPCRESIAFLCEELNSPHYGHYQLFFSNTVSKNELEKIAGADEYEVINQVVEIFQEYSVVNDNLYSLSNSTEKNSGKLSNAAVEESSHIMSLLLSLKKCPVIKYDSTSVDLKRLASEVLYGINSNSNNNLFDDLNRSTSNAPILLILDRKLDPISPLVTPWTYQSMIHELIGIDRNIVKLPETDEQLTLSETQDVFYLESMYLNYGDLTEKFQRYVDDYKKQTKQSSIQNLKTQDLSELKRILTRFPEFKKLSNNILKHLNIISEIDKQILSQNLWAVGELQQTIVCNLENHQAVKTKLMDLIADSTITCETKIKLLLLYASKHPQNTTDFNAFVSKLQDPFTTNPPPTAMQLNLLKQFGRLFKQSLQNSSHSDHTNDNNNFGQLFSQNRIKIQQLFNSNNNSRNTPKNDNIYMQYVPKLESILYELINPHDTHSQELSRASKLATMVPDVLGGDIAGAVQSVQDIIVYFKGGVTYEEARLAHEISIANPSINIVIGSDRILNSTQWLDKMTDLANSSNETSAPAPDRKAQLRDIL</sequence>
<dbReference type="InterPro" id="IPR027482">
    <property type="entry name" value="Sec1-like_dom2"/>
</dbReference>
<dbReference type="AlphaFoldDB" id="A0AAX4H892"/>
<evidence type="ECO:0008006" key="5">
    <source>
        <dbReference type="Google" id="ProtNLM"/>
    </source>
</evidence>
<dbReference type="PIRSF" id="PIRSF005715">
    <property type="entry name" value="VPS45_Sec1"/>
    <property type="match status" value="1"/>
</dbReference>
<dbReference type="SUPFAM" id="SSF56815">
    <property type="entry name" value="Sec1/munc18-like (SM) proteins"/>
    <property type="match status" value="1"/>
</dbReference>
<dbReference type="GO" id="GO:0016192">
    <property type="term" value="P:vesicle-mediated transport"/>
    <property type="evidence" value="ECO:0007669"/>
    <property type="project" value="InterPro"/>
</dbReference>
<evidence type="ECO:0000256" key="2">
    <source>
        <dbReference type="SAM" id="MobiDB-lite"/>
    </source>
</evidence>
<dbReference type="PANTHER" id="PTHR11679">
    <property type="entry name" value="VESICLE PROTEIN SORTING-ASSOCIATED"/>
    <property type="match status" value="1"/>
</dbReference>
<dbReference type="EMBL" id="CP138895">
    <property type="protein sequence ID" value="WPK24474.1"/>
    <property type="molecule type" value="Genomic_DNA"/>
</dbReference>
<dbReference type="InterPro" id="IPR036045">
    <property type="entry name" value="Sec1-like_sf"/>
</dbReference>
<dbReference type="Pfam" id="PF00995">
    <property type="entry name" value="Sec1"/>
    <property type="match status" value="1"/>
</dbReference>
<evidence type="ECO:0000256" key="1">
    <source>
        <dbReference type="ARBA" id="ARBA00009884"/>
    </source>
</evidence>
<dbReference type="InterPro" id="IPR043127">
    <property type="entry name" value="Sec-1-like_dom3a"/>
</dbReference>
<feature type="region of interest" description="Disordered" evidence="2">
    <location>
        <begin position="619"/>
        <end position="639"/>
    </location>
</feature>
<proteinExistence type="inferred from homology"/>
<feature type="compositionally biased region" description="Basic and acidic residues" evidence="2">
    <location>
        <begin position="629"/>
        <end position="639"/>
    </location>
</feature>
<dbReference type="Proteomes" id="UP001338582">
    <property type="component" value="Chromosome 2"/>
</dbReference>